<accession>A0ABY8TIT5</accession>
<keyword evidence="3" id="KW-1185">Reference proteome</keyword>
<gene>
    <name evidence="2" type="ORF">OEZ85_008421</name>
</gene>
<feature type="compositionally biased region" description="Low complexity" evidence="1">
    <location>
        <begin position="73"/>
        <end position="85"/>
    </location>
</feature>
<organism evidence="2 3">
    <name type="scientific">Tetradesmus obliquus</name>
    <name type="common">Green alga</name>
    <name type="synonym">Acutodesmus obliquus</name>
    <dbReference type="NCBI Taxonomy" id="3088"/>
    <lineage>
        <taxon>Eukaryota</taxon>
        <taxon>Viridiplantae</taxon>
        <taxon>Chlorophyta</taxon>
        <taxon>core chlorophytes</taxon>
        <taxon>Chlorophyceae</taxon>
        <taxon>CS clade</taxon>
        <taxon>Sphaeropleales</taxon>
        <taxon>Scenedesmaceae</taxon>
        <taxon>Tetradesmus</taxon>
    </lineage>
</organism>
<evidence type="ECO:0000256" key="1">
    <source>
        <dbReference type="SAM" id="MobiDB-lite"/>
    </source>
</evidence>
<feature type="region of interest" description="Disordered" evidence="1">
    <location>
        <begin position="69"/>
        <end position="116"/>
    </location>
</feature>
<dbReference type="EMBL" id="CP126208">
    <property type="protein sequence ID" value="WIA09007.1"/>
    <property type="molecule type" value="Genomic_DNA"/>
</dbReference>
<evidence type="ECO:0000313" key="2">
    <source>
        <dbReference type="EMBL" id="WIA09007.1"/>
    </source>
</evidence>
<feature type="compositionally biased region" description="Basic and acidic residues" evidence="1">
    <location>
        <begin position="89"/>
        <end position="102"/>
    </location>
</feature>
<protein>
    <submittedName>
        <fullName evidence="2">Uncharacterized protein</fullName>
    </submittedName>
</protein>
<proteinExistence type="predicted"/>
<sequence length="227" mass="24480">MQAALAAVQDMQGSSTPTGLEAGGAAHEQLSSALRQFESLCKPGRPSGPVYAAAHAMWRNLQRQVLERGWRCSSPKSPAPAAAPAEDNAEGRATDTAQHDGSVRSSSSSPLGGRRFLTVQEQTRQRLEAAGAKKYQEWAAEKQRTEQLERQRVAALAQQQAQSKVHVVASRAAKAVDNCAKEKAWPSKVEQFAHGTFSLPPEQLKAIRSAYQRPPLLQSEGSNEGIS</sequence>
<reference evidence="2 3" key="1">
    <citation type="submission" date="2023-05" db="EMBL/GenBank/DDBJ databases">
        <title>A 100% complete, gapless, phased diploid assembly of the Scenedesmus obliquus UTEX 3031 genome.</title>
        <authorList>
            <person name="Biondi T.C."/>
            <person name="Hanschen E.R."/>
            <person name="Kwon T."/>
            <person name="Eng W."/>
            <person name="Kruse C.P.S."/>
            <person name="Koehler S.I."/>
            <person name="Kunde Y."/>
            <person name="Gleasner C.D."/>
            <person name="You Mak K.T."/>
            <person name="Polle J."/>
            <person name="Hovde B.T."/>
            <person name="Starkenburg S.R."/>
        </authorList>
    </citation>
    <scope>NUCLEOTIDE SEQUENCE [LARGE SCALE GENOMIC DNA]</scope>
    <source>
        <strain evidence="2 3">DOE0152z</strain>
    </source>
</reference>
<evidence type="ECO:0000313" key="3">
    <source>
        <dbReference type="Proteomes" id="UP001244341"/>
    </source>
</evidence>
<feature type="region of interest" description="Disordered" evidence="1">
    <location>
        <begin position="1"/>
        <end position="26"/>
    </location>
</feature>
<feature type="compositionally biased region" description="Low complexity" evidence="1">
    <location>
        <begin position="103"/>
        <end position="115"/>
    </location>
</feature>
<name>A0ABY8TIT5_TETOB</name>
<dbReference type="Proteomes" id="UP001244341">
    <property type="component" value="Chromosome 1b"/>
</dbReference>